<name>A0A2N3PNX0_9PROT</name>
<dbReference type="Proteomes" id="UP000233293">
    <property type="component" value="Unassembled WGS sequence"/>
</dbReference>
<dbReference type="Pfam" id="PF07331">
    <property type="entry name" value="TctB"/>
    <property type="match status" value="1"/>
</dbReference>
<feature type="transmembrane region" description="Helical" evidence="1">
    <location>
        <begin position="14"/>
        <end position="35"/>
    </location>
</feature>
<dbReference type="RefSeq" id="WP_101253084.1">
    <property type="nucleotide sequence ID" value="NZ_PIUM01000038.1"/>
</dbReference>
<evidence type="ECO:0000313" key="4">
    <source>
        <dbReference type="Proteomes" id="UP000233293"/>
    </source>
</evidence>
<sequence length="161" mass="17350">MSKRRDLDRKDRRIAYYGGSLMTFIGLAAIIQSIQYHVGTFRQMGPGYFPAAVGTILLLSGIGIALSPHRTGTVAATGADTQPRTQLRGWTCIMLSIIAFIVVSRHGGLLPATFSTVFIAALGDCDNTPREAAILAATLSIVSGIVFWWALSVQIPLVTWN</sequence>
<reference evidence="4" key="1">
    <citation type="submission" date="2017-12" db="EMBL/GenBank/DDBJ databases">
        <title>Draft genome sequence of Telmatospirillum siberiense 26-4b1T, an acidotolerant peatland alphaproteobacterium potentially involved in sulfur cycling.</title>
        <authorList>
            <person name="Hausmann B."/>
            <person name="Pjevac P."/>
            <person name="Schreck K."/>
            <person name="Herbold C.W."/>
            <person name="Daims H."/>
            <person name="Wagner M."/>
            <person name="Pester M."/>
            <person name="Loy A."/>
        </authorList>
    </citation>
    <scope>NUCLEOTIDE SEQUENCE [LARGE SCALE GENOMIC DNA]</scope>
    <source>
        <strain evidence="4">26-4b1</strain>
    </source>
</reference>
<evidence type="ECO:0000256" key="1">
    <source>
        <dbReference type="SAM" id="Phobius"/>
    </source>
</evidence>
<evidence type="ECO:0000259" key="2">
    <source>
        <dbReference type="Pfam" id="PF07331"/>
    </source>
</evidence>
<evidence type="ECO:0000313" key="3">
    <source>
        <dbReference type="EMBL" id="PKU22080.1"/>
    </source>
</evidence>
<keyword evidence="1" id="KW-0812">Transmembrane</keyword>
<dbReference type="EMBL" id="PIUM01000038">
    <property type="protein sequence ID" value="PKU22080.1"/>
    <property type="molecule type" value="Genomic_DNA"/>
</dbReference>
<feature type="transmembrane region" description="Helical" evidence="1">
    <location>
        <begin position="87"/>
        <end position="103"/>
    </location>
</feature>
<feature type="domain" description="DUF1468" evidence="2">
    <location>
        <begin position="21"/>
        <end position="156"/>
    </location>
</feature>
<protein>
    <submittedName>
        <fullName evidence="3">Tripartite tricarboxylate transporter TctB</fullName>
    </submittedName>
</protein>
<dbReference type="AlphaFoldDB" id="A0A2N3PNX0"/>
<feature type="transmembrane region" description="Helical" evidence="1">
    <location>
        <begin position="47"/>
        <end position="66"/>
    </location>
</feature>
<gene>
    <name evidence="3" type="ORF">CWS72_23485</name>
</gene>
<comment type="caution">
    <text evidence="3">The sequence shown here is derived from an EMBL/GenBank/DDBJ whole genome shotgun (WGS) entry which is preliminary data.</text>
</comment>
<feature type="transmembrane region" description="Helical" evidence="1">
    <location>
        <begin position="132"/>
        <end position="151"/>
    </location>
</feature>
<proteinExistence type="predicted"/>
<dbReference type="OrthoDB" id="5186924at2"/>
<keyword evidence="4" id="KW-1185">Reference proteome</keyword>
<keyword evidence="1" id="KW-0472">Membrane</keyword>
<dbReference type="InterPro" id="IPR009936">
    <property type="entry name" value="DUF1468"/>
</dbReference>
<keyword evidence="1" id="KW-1133">Transmembrane helix</keyword>
<accession>A0A2N3PNX0</accession>
<organism evidence="3 4">
    <name type="scientific">Telmatospirillum siberiense</name>
    <dbReference type="NCBI Taxonomy" id="382514"/>
    <lineage>
        <taxon>Bacteria</taxon>
        <taxon>Pseudomonadati</taxon>
        <taxon>Pseudomonadota</taxon>
        <taxon>Alphaproteobacteria</taxon>
        <taxon>Rhodospirillales</taxon>
        <taxon>Rhodospirillaceae</taxon>
        <taxon>Telmatospirillum</taxon>
    </lineage>
</organism>